<accession>A0A845A1B2</accession>
<dbReference type="Pfam" id="PF11159">
    <property type="entry name" value="DUF2939"/>
    <property type="match status" value="1"/>
</dbReference>
<dbReference type="RefSeq" id="WP_131452771.1">
    <property type="nucleotide sequence ID" value="NZ_BMJK01000001.1"/>
</dbReference>
<dbReference type="AlphaFoldDB" id="A0A845A1B2"/>
<keyword evidence="2" id="KW-1185">Reference proteome</keyword>
<dbReference type="Proteomes" id="UP000460626">
    <property type="component" value="Unassembled WGS sequence"/>
</dbReference>
<gene>
    <name evidence="1" type="ORF">GRI62_07785</name>
</gene>
<sequence length="167" mass="18093">MRKLILAFAVVLALFAAWYFASPWYAMNSLADAARAGDVAALEGKVDFPAVRQSAREQLGALVGQQQERGGLFGMVPDAIVERAGREVIDRAVNADSLGTLVATGAMAAPFLPERLRTQAIDWDVERDDFEHFRGVGTFEDGTPGPQLLFRRDGAGWLVTGFELPPA</sequence>
<comment type="caution">
    <text evidence="1">The sequence shown here is derived from an EMBL/GenBank/DDBJ whole genome shotgun (WGS) entry which is preliminary data.</text>
</comment>
<dbReference type="EMBL" id="WTYH01000001">
    <property type="protein sequence ID" value="MXO93504.1"/>
    <property type="molecule type" value="Genomic_DNA"/>
</dbReference>
<dbReference type="OrthoDB" id="7406839at2"/>
<evidence type="ECO:0000313" key="1">
    <source>
        <dbReference type="EMBL" id="MXO93504.1"/>
    </source>
</evidence>
<protein>
    <submittedName>
        <fullName evidence="1">DUF2939 domain-containing protein</fullName>
    </submittedName>
</protein>
<name>A0A845A1B2_9SPHN</name>
<dbReference type="InterPro" id="IPR021330">
    <property type="entry name" value="DUF2939"/>
</dbReference>
<proteinExistence type="predicted"/>
<reference evidence="1 2" key="1">
    <citation type="submission" date="2019-12" db="EMBL/GenBank/DDBJ databases">
        <title>Genomic-based taxomic classification of the family Erythrobacteraceae.</title>
        <authorList>
            <person name="Xu L."/>
        </authorList>
    </citation>
    <scope>NUCLEOTIDE SEQUENCE [LARGE SCALE GENOMIC DNA]</scope>
    <source>
        <strain evidence="1 2">RC4-10-4</strain>
    </source>
</reference>
<organism evidence="1 2">
    <name type="scientific">Aurantiacibacter arachoides</name>
    <dbReference type="NCBI Taxonomy" id="1850444"/>
    <lineage>
        <taxon>Bacteria</taxon>
        <taxon>Pseudomonadati</taxon>
        <taxon>Pseudomonadota</taxon>
        <taxon>Alphaproteobacteria</taxon>
        <taxon>Sphingomonadales</taxon>
        <taxon>Erythrobacteraceae</taxon>
        <taxon>Aurantiacibacter</taxon>
    </lineage>
</organism>
<evidence type="ECO:0000313" key="2">
    <source>
        <dbReference type="Proteomes" id="UP000460626"/>
    </source>
</evidence>